<keyword evidence="1" id="KW-0472">Membrane</keyword>
<dbReference type="EMBL" id="BK014695">
    <property type="protein sequence ID" value="DAD68185.1"/>
    <property type="molecule type" value="Genomic_DNA"/>
</dbReference>
<proteinExistence type="predicted"/>
<protein>
    <submittedName>
        <fullName evidence="2">Uncharacterized protein</fullName>
    </submittedName>
</protein>
<organism evidence="2">
    <name type="scientific">Siphoviridae sp. ctrWS2</name>
    <dbReference type="NCBI Taxonomy" id="2823602"/>
    <lineage>
        <taxon>Viruses</taxon>
        <taxon>Duplodnaviria</taxon>
        <taxon>Heunggongvirae</taxon>
        <taxon>Uroviricota</taxon>
        <taxon>Caudoviricetes</taxon>
    </lineage>
</organism>
<evidence type="ECO:0000256" key="1">
    <source>
        <dbReference type="SAM" id="Phobius"/>
    </source>
</evidence>
<keyword evidence="1" id="KW-1133">Transmembrane helix</keyword>
<name>A0A8S5LE70_9CAUD</name>
<keyword evidence="1" id="KW-0812">Transmembrane</keyword>
<feature type="transmembrane region" description="Helical" evidence="1">
    <location>
        <begin position="12"/>
        <end position="33"/>
    </location>
</feature>
<accession>A0A8S5LE70</accession>
<reference evidence="2" key="1">
    <citation type="journal article" date="2021" name="Proc. Natl. Acad. Sci. U.S.A.">
        <title>A Catalog of Tens of Thousands of Viruses from Human Metagenomes Reveals Hidden Associations with Chronic Diseases.</title>
        <authorList>
            <person name="Tisza M.J."/>
            <person name="Buck C.B."/>
        </authorList>
    </citation>
    <scope>NUCLEOTIDE SEQUENCE</scope>
    <source>
        <strain evidence="2">CtrWS2</strain>
    </source>
</reference>
<evidence type="ECO:0000313" key="2">
    <source>
        <dbReference type="EMBL" id="DAD68185.1"/>
    </source>
</evidence>
<sequence length="37" mass="4156">MDYLVSGLHFLYLIANPTLVISVLYFCTLVQIAPLTL</sequence>